<dbReference type="SMART" id="SM00287">
    <property type="entry name" value="SH3b"/>
    <property type="match status" value="1"/>
</dbReference>
<gene>
    <name evidence="3" type="ORF">BV87_07750</name>
</gene>
<name>A0A2D1R0B8_SPHYA</name>
<protein>
    <recommendedName>
        <fullName evidence="2">SH3b domain-containing protein</fullName>
    </recommendedName>
</protein>
<evidence type="ECO:0000256" key="1">
    <source>
        <dbReference type="SAM" id="MobiDB-lite"/>
    </source>
</evidence>
<dbReference type="Pfam" id="PF05901">
    <property type="entry name" value="Excalibur"/>
    <property type="match status" value="1"/>
</dbReference>
<evidence type="ECO:0000313" key="4">
    <source>
        <dbReference type="Proteomes" id="UP000037029"/>
    </source>
</evidence>
<accession>A0A2D1R0B8</accession>
<proteinExistence type="predicted"/>
<dbReference type="Pfam" id="PF08239">
    <property type="entry name" value="SH3_3"/>
    <property type="match status" value="1"/>
</dbReference>
<reference evidence="3 4" key="1">
    <citation type="submission" date="2017-04" db="EMBL/GenBank/DDBJ databases">
        <title>Characterization, genome and methylation analysis of a phthalic acid esters degrading strain Sphingobium yanoikuyae SHJ.</title>
        <authorList>
            <person name="Feng L."/>
        </authorList>
    </citation>
    <scope>NUCLEOTIDE SEQUENCE [LARGE SCALE GENOMIC DNA]</scope>
    <source>
        <strain evidence="3 4">SHJ</strain>
    </source>
</reference>
<organism evidence="3 4">
    <name type="scientific">Sphingobium yanoikuyae</name>
    <name type="common">Sphingomonas yanoikuyae</name>
    <dbReference type="NCBI Taxonomy" id="13690"/>
    <lineage>
        <taxon>Bacteria</taxon>
        <taxon>Pseudomonadati</taxon>
        <taxon>Pseudomonadota</taxon>
        <taxon>Alphaproteobacteria</taxon>
        <taxon>Sphingomonadales</taxon>
        <taxon>Sphingomonadaceae</taxon>
        <taxon>Sphingobium</taxon>
    </lineage>
</organism>
<dbReference type="Gene3D" id="2.30.30.40">
    <property type="entry name" value="SH3 Domains"/>
    <property type="match status" value="1"/>
</dbReference>
<dbReference type="EMBL" id="CP020925">
    <property type="protein sequence ID" value="ATP18297.1"/>
    <property type="molecule type" value="Genomic_DNA"/>
</dbReference>
<evidence type="ECO:0000259" key="2">
    <source>
        <dbReference type="SMART" id="SM00287"/>
    </source>
</evidence>
<sequence length="195" mass="20737">MVRHRGDLMARKKDNSGCGLAAICLLIIIAIGRCSSDRPASAPPPHATSPAPPAGSAVEFTTMYVASASLNCRAEPRHSSDVLEKLSRGEQVSAGETNGSWVRLDRIEADCWVAQRFLSESQPDPEPAASPAPLYPRPARDDAAQLAPRRSAPSCGIKWKCGQMDSCAEAYHYLNDCGVGRLDGDGDGVPCESIC</sequence>
<feature type="domain" description="SH3b" evidence="2">
    <location>
        <begin position="60"/>
        <end position="121"/>
    </location>
</feature>
<feature type="region of interest" description="Disordered" evidence="1">
    <location>
        <begin position="119"/>
        <end position="148"/>
    </location>
</feature>
<dbReference type="AlphaFoldDB" id="A0A2D1R0B8"/>
<evidence type="ECO:0000313" key="3">
    <source>
        <dbReference type="EMBL" id="ATP18297.1"/>
    </source>
</evidence>
<dbReference type="Proteomes" id="UP000037029">
    <property type="component" value="Chromosome"/>
</dbReference>
<dbReference type="InterPro" id="IPR008613">
    <property type="entry name" value="Excalibur_Ca-bd_domain"/>
</dbReference>
<dbReference type="RefSeq" id="WP_080993716.1">
    <property type="nucleotide sequence ID" value="NZ_CP020925.1"/>
</dbReference>
<dbReference type="InterPro" id="IPR003646">
    <property type="entry name" value="SH3-like_bac-type"/>
</dbReference>
<feature type="compositionally biased region" description="Pro residues" evidence="1">
    <location>
        <begin position="124"/>
        <end position="136"/>
    </location>
</feature>